<dbReference type="Gene3D" id="3.30.470.30">
    <property type="entry name" value="DNA ligase/mRNA capping enzyme"/>
    <property type="match status" value="1"/>
</dbReference>
<keyword evidence="7" id="KW-0227">DNA damage</keyword>
<dbReference type="AlphaFoldDB" id="A0A0B4DE83"/>
<dbReference type="EC" id="6.5.1.1" evidence="1"/>
<dbReference type="NCBIfam" id="TIGR04120">
    <property type="entry name" value="DNA_lig_bact"/>
    <property type="match status" value="1"/>
</dbReference>
<keyword evidence="9" id="KW-0460">Magnesium</keyword>
<evidence type="ECO:0000256" key="10">
    <source>
        <dbReference type="ARBA" id="ARBA00023172"/>
    </source>
</evidence>
<reference evidence="15 16" key="1">
    <citation type="submission" date="2014-12" db="EMBL/GenBank/DDBJ databases">
        <title>Genome sequencing of Chryseobacterium taiwanense TPW19.</title>
        <authorList>
            <person name="Tan P.W."/>
            <person name="Chan K.-G."/>
        </authorList>
    </citation>
    <scope>NUCLEOTIDE SEQUENCE [LARGE SCALE GENOMIC DNA]</scope>
    <source>
        <strain evidence="15 16">TPW19</strain>
    </source>
</reference>
<dbReference type="RefSeq" id="WP_039368983.1">
    <property type="nucleotide sequence ID" value="NZ_JWTA01000008.1"/>
</dbReference>
<evidence type="ECO:0000256" key="7">
    <source>
        <dbReference type="ARBA" id="ARBA00022763"/>
    </source>
</evidence>
<keyword evidence="2 15" id="KW-0436">Ligase</keyword>
<dbReference type="CDD" id="cd07972">
    <property type="entry name" value="OBF_DNA_ligase_Arch_LigB"/>
    <property type="match status" value="1"/>
</dbReference>
<evidence type="ECO:0000256" key="13">
    <source>
        <dbReference type="ARBA" id="ARBA00034003"/>
    </source>
</evidence>
<dbReference type="InterPro" id="IPR036599">
    <property type="entry name" value="DNA_ligase_N_sf"/>
</dbReference>
<evidence type="ECO:0000256" key="8">
    <source>
        <dbReference type="ARBA" id="ARBA00022840"/>
    </source>
</evidence>
<dbReference type="SUPFAM" id="SSF117018">
    <property type="entry name" value="ATP-dependent DNA ligase DNA-binding domain"/>
    <property type="match status" value="1"/>
</dbReference>
<dbReference type="SUPFAM" id="SSF50249">
    <property type="entry name" value="Nucleic acid-binding proteins"/>
    <property type="match status" value="1"/>
</dbReference>
<keyword evidence="16" id="KW-1185">Reference proteome</keyword>
<proteinExistence type="predicted"/>
<dbReference type="OrthoDB" id="9767858at2"/>
<dbReference type="InterPro" id="IPR012309">
    <property type="entry name" value="DNA_ligase_ATP-dep_C"/>
</dbReference>
<protein>
    <recommendedName>
        <fullName evidence="1">DNA ligase (ATP)</fullName>
        <ecNumber evidence="1">6.5.1.1</ecNumber>
    </recommendedName>
</protein>
<evidence type="ECO:0000256" key="11">
    <source>
        <dbReference type="ARBA" id="ARBA00023204"/>
    </source>
</evidence>
<evidence type="ECO:0000259" key="14">
    <source>
        <dbReference type="PROSITE" id="PS50160"/>
    </source>
</evidence>
<dbReference type="Gene3D" id="2.40.50.140">
    <property type="entry name" value="Nucleic acid-binding proteins"/>
    <property type="match status" value="1"/>
</dbReference>
<dbReference type="GO" id="GO:0006260">
    <property type="term" value="P:DNA replication"/>
    <property type="evidence" value="ECO:0007669"/>
    <property type="project" value="UniProtKB-KW"/>
</dbReference>
<feature type="domain" description="ATP-dependent DNA ligase family profile" evidence="14">
    <location>
        <begin position="303"/>
        <end position="433"/>
    </location>
</feature>
<keyword evidence="3" id="KW-0132">Cell division</keyword>
<organism evidence="15 16">
    <name type="scientific">Chryseobacterium taiwanense</name>
    <dbReference type="NCBI Taxonomy" id="363331"/>
    <lineage>
        <taxon>Bacteria</taxon>
        <taxon>Pseudomonadati</taxon>
        <taxon>Bacteroidota</taxon>
        <taxon>Flavobacteriia</taxon>
        <taxon>Flavobacteriales</taxon>
        <taxon>Weeksellaceae</taxon>
        <taxon>Chryseobacterium group</taxon>
        <taxon>Chryseobacterium</taxon>
    </lineage>
</organism>
<comment type="catalytic activity">
    <reaction evidence="13">
        <text>ATP + (deoxyribonucleotide)n-3'-hydroxyl + 5'-phospho-(deoxyribonucleotide)m = (deoxyribonucleotide)n+m + AMP + diphosphate.</text>
        <dbReference type="EC" id="6.5.1.1"/>
    </reaction>
</comment>
<dbReference type="GO" id="GO:0003677">
    <property type="term" value="F:DNA binding"/>
    <property type="evidence" value="ECO:0007669"/>
    <property type="project" value="InterPro"/>
</dbReference>
<dbReference type="InterPro" id="IPR012340">
    <property type="entry name" value="NA-bd_OB-fold"/>
</dbReference>
<dbReference type="GO" id="GO:0003910">
    <property type="term" value="F:DNA ligase (ATP) activity"/>
    <property type="evidence" value="ECO:0007669"/>
    <property type="project" value="UniProtKB-EC"/>
</dbReference>
<dbReference type="GO" id="GO:0051301">
    <property type="term" value="P:cell division"/>
    <property type="evidence" value="ECO:0007669"/>
    <property type="project" value="UniProtKB-KW"/>
</dbReference>
<evidence type="ECO:0000256" key="2">
    <source>
        <dbReference type="ARBA" id="ARBA00022598"/>
    </source>
</evidence>
<keyword evidence="5" id="KW-0479">Metal-binding</keyword>
<dbReference type="GO" id="GO:0006281">
    <property type="term" value="P:DNA repair"/>
    <property type="evidence" value="ECO:0007669"/>
    <property type="project" value="UniProtKB-KW"/>
</dbReference>
<evidence type="ECO:0000256" key="12">
    <source>
        <dbReference type="ARBA" id="ARBA00023306"/>
    </source>
</evidence>
<dbReference type="InterPro" id="IPR026333">
    <property type="entry name" value="ATP_dep_DNA_lig_pp_1105_fam"/>
</dbReference>
<evidence type="ECO:0000256" key="9">
    <source>
        <dbReference type="ARBA" id="ARBA00022842"/>
    </source>
</evidence>
<gene>
    <name evidence="15" type="ORF">RM51_10830</name>
</gene>
<name>A0A0B4DE83_9FLAO</name>
<dbReference type="PANTHER" id="PTHR45674:SF13">
    <property type="entry name" value="DNA LIGASE-RELATED"/>
    <property type="match status" value="1"/>
</dbReference>
<dbReference type="GO" id="GO:0005524">
    <property type="term" value="F:ATP binding"/>
    <property type="evidence" value="ECO:0007669"/>
    <property type="project" value="UniProtKB-KW"/>
</dbReference>
<keyword evidence="4" id="KW-0235">DNA replication</keyword>
<dbReference type="GO" id="GO:0046872">
    <property type="term" value="F:metal ion binding"/>
    <property type="evidence" value="ECO:0007669"/>
    <property type="project" value="UniProtKB-KW"/>
</dbReference>
<keyword evidence="6" id="KW-0547">Nucleotide-binding</keyword>
<keyword evidence="10" id="KW-0233">DNA recombination</keyword>
<evidence type="ECO:0000256" key="5">
    <source>
        <dbReference type="ARBA" id="ARBA00022723"/>
    </source>
</evidence>
<keyword evidence="8" id="KW-0067">ATP-binding</keyword>
<dbReference type="InterPro" id="IPR050191">
    <property type="entry name" value="ATP-dep_DNA_ligase"/>
</dbReference>
<dbReference type="Gene3D" id="1.10.3260.10">
    <property type="entry name" value="DNA ligase, ATP-dependent, N-terminal domain"/>
    <property type="match status" value="1"/>
</dbReference>
<keyword evidence="12" id="KW-0131">Cell cycle</keyword>
<accession>A0A0B4DE83</accession>
<sequence length="526" mass="61022">MKDFATLINALDSTNKASLKQEAILRFMEEADSQDKMWFLALFTGKKPKRNINSTIMKQWAMEAAHIPEWLFVESYSSVGDLGETISLLLPPPQHTTEYSLSEWMNKIIALKDYSEEQKKEFVLDTWKSLDTVERFIFNKLLGGSFRIGVSSKTLINTLAKHYHLEAAAVAHSIMGDWNPQEMDFDALIKGEYTNTNLSKPYPFCLAYALEKKLQDLGSESDWQAEYKWDGIRGQLIRRNNEIFIWSRGEELVTQQFPEIEAELSTWQGNFVLDGEILAFKDNAVLNFNELQKRLNRKSLTKKMMKEIPVVVFVYDLLEFEGEDYREKPLAERRKKLEELLQNNSSEKLMISSVIPFKDWNTLPEIREKSREINSEGLMLKNYTSPYHTGRKKGDWWKWKIDPLTIDAVLIYAQKGSGRRSAYYTDYTFAVKKEGKLVTIAKAYSGLTDKEIQEVSQFISKNVLEKFGPVRTVKPELVFEIAFEGIGYSSRHKSGVALRFPRILRWRKDKKADEIDDIEEIKKLIT</sequence>
<dbReference type="PROSITE" id="PS00697">
    <property type="entry name" value="DNA_LIGASE_A1"/>
    <property type="match status" value="1"/>
</dbReference>
<dbReference type="EMBL" id="JWTA01000008">
    <property type="protein sequence ID" value="KIC62685.1"/>
    <property type="molecule type" value="Genomic_DNA"/>
</dbReference>
<dbReference type="CDD" id="cd07897">
    <property type="entry name" value="Adenylation_DNA_ligase_Bac1"/>
    <property type="match status" value="1"/>
</dbReference>
<dbReference type="PROSITE" id="PS50160">
    <property type="entry name" value="DNA_LIGASE_A3"/>
    <property type="match status" value="1"/>
</dbReference>
<dbReference type="PANTHER" id="PTHR45674">
    <property type="entry name" value="DNA LIGASE 1/3 FAMILY MEMBER"/>
    <property type="match status" value="1"/>
</dbReference>
<keyword evidence="11" id="KW-0234">DNA repair</keyword>
<evidence type="ECO:0000256" key="6">
    <source>
        <dbReference type="ARBA" id="ARBA00022741"/>
    </source>
</evidence>
<evidence type="ECO:0000313" key="16">
    <source>
        <dbReference type="Proteomes" id="UP000031167"/>
    </source>
</evidence>
<dbReference type="GO" id="GO:0006310">
    <property type="term" value="P:DNA recombination"/>
    <property type="evidence" value="ECO:0007669"/>
    <property type="project" value="UniProtKB-KW"/>
</dbReference>
<dbReference type="Pfam" id="PF04679">
    <property type="entry name" value="DNA_ligase_A_C"/>
    <property type="match status" value="1"/>
</dbReference>
<dbReference type="SUPFAM" id="SSF56091">
    <property type="entry name" value="DNA ligase/mRNA capping enzyme, catalytic domain"/>
    <property type="match status" value="1"/>
</dbReference>
<dbReference type="Pfam" id="PF01068">
    <property type="entry name" value="DNA_ligase_A_M"/>
    <property type="match status" value="1"/>
</dbReference>
<evidence type="ECO:0000256" key="4">
    <source>
        <dbReference type="ARBA" id="ARBA00022705"/>
    </source>
</evidence>
<dbReference type="InterPro" id="IPR012310">
    <property type="entry name" value="DNA_ligase_ATP-dep_cent"/>
</dbReference>
<dbReference type="STRING" id="363331.RM51_10830"/>
<dbReference type="InterPro" id="IPR012308">
    <property type="entry name" value="DNA_ligase_ATP-dep_N"/>
</dbReference>
<dbReference type="NCBIfam" id="NF006701">
    <property type="entry name" value="PRK09247.1"/>
    <property type="match status" value="1"/>
</dbReference>
<dbReference type="Proteomes" id="UP000031167">
    <property type="component" value="Unassembled WGS sequence"/>
</dbReference>
<dbReference type="InterPro" id="IPR016059">
    <property type="entry name" value="DNA_ligase_ATP-dep_CS"/>
</dbReference>
<dbReference type="Pfam" id="PF04675">
    <property type="entry name" value="DNA_ligase_A_N"/>
    <property type="match status" value="1"/>
</dbReference>
<evidence type="ECO:0000256" key="3">
    <source>
        <dbReference type="ARBA" id="ARBA00022618"/>
    </source>
</evidence>
<evidence type="ECO:0000256" key="1">
    <source>
        <dbReference type="ARBA" id="ARBA00012727"/>
    </source>
</evidence>
<evidence type="ECO:0000313" key="15">
    <source>
        <dbReference type="EMBL" id="KIC62685.1"/>
    </source>
</evidence>
<comment type="caution">
    <text evidence="15">The sequence shown here is derived from an EMBL/GenBank/DDBJ whole genome shotgun (WGS) entry which is preliminary data.</text>
</comment>